<evidence type="ECO:0000256" key="5">
    <source>
        <dbReference type="ARBA" id="ARBA00023008"/>
    </source>
</evidence>
<reference evidence="16" key="1">
    <citation type="journal article" date="2014" name="Proc. Natl. Acad. Sci. U.S.A.">
        <title>Extensive sampling of basidiomycete genomes demonstrates inadequacy of the white-rot/brown-rot paradigm for wood decay fungi.</title>
        <authorList>
            <person name="Riley R."/>
            <person name="Salamov A.A."/>
            <person name="Brown D.W."/>
            <person name="Nagy L.G."/>
            <person name="Floudas D."/>
            <person name="Held B.W."/>
            <person name="Levasseur A."/>
            <person name="Lombard V."/>
            <person name="Morin E."/>
            <person name="Otillar R."/>
            <person name="Lindquist E.A."/>
            <person name="Sun H."/>
            <person name="LaButti K.M."/>
            <person name="Schmutz J."/>
            <person name="Jabbour D."/>
            <person name="Luo H."/>
            <person name="Baker S.E."/>
            <person name="Pisabarro A.G."/>
            <person name="Walton J.D."/>
            <person name="Blanchette R.A."/>
            <person name="Henrissat B."/>
            <person name="Martin F."/>
            <person name="Cullen D."/>
            <person name="Hibbett D.S."/>
            <person name="Grigoriev I.V."/>
        </authorList>
    </citation>
    <scope>NUCLEOTIDE SEQUENCE [LARGE SCALE GENOMIC DNA]</scope>
    <source>
        <strain evidence="16">FD-172 SS1</strain>
    </source>
</reference>
<keyword evidence="6" id="KW-0503">Monooxygenase</keyword>
<evidence type="ECO:0000256" key="10">
    <source>
        <dbReference type="ARBA" id="ARBA00044502"/>
    </source>
</evidence>
<evidence type="ECO:0000256" key="11">
    <source>
        <dbReference type="ARBA" id="ARBA00045077"/>
    </source>
</evidence>
<feature type="signal peptide" evidence="13">
    <location>
        <begin position="1"/>
        <end position="20"/>
    </location>
</feature>
<evidence type="ECO:0000256" key="13">
    <source>
        <dbReference type="SAM" id="SignalP"/>
    </source>
</evidence>
<dbReference type="PANTHER" id="PTHR33353">
    <property type="entry name" value="PUTATIVE (AFU_ORTHOLOGUE AFUA_1G12560)-RELATED"/>
    <property type="match status" value="1"/>
</dbReference>
<keyword evidence="2" id="KW-0479">Metal-binding</keyword>
<evidence type="ECO:0000313" key="15">
    <source>
        <dbReference type="EMBL" id="KDQ18190.1"/>
    </source>
</evidence>
<evidence type="ECO:0000313" key="16">
    <source>
        <dbReference type="Proteomes" id="UP000027195"/>
    </source>
</evidence>
<dbReference type="GO" id="GO:0030245">
    <property type="term" value="P:cellulose catabolic process"/>
    <property type="evidence" value="ECO:0007669"/>
    <property type="project" value="UniProtKB-KW"/>
</dbReference>
<dbReference type="GO" id="GO:0004497">
    <property type="term" value="F:monooxygenase activity"/>
    <property type="evidence" value="ECO:0007669"/>
    <property type="project" value="UniProtKB-KW"/>
</dbReference>
<dbReference type="HOGENOM" id="CLU_031730_1_1_1"/>
<evidence type="ECO:0000256" key="7">
    <source>
        <dbReference type="ARBA" id="ARBA00023157"/>
    </source>
</evidence>
<keyword evidence="5" id="KW-0186">Copper</keyword>
<dbReference type="Proteomes" id="UP000027195">
    <property type="component" value="Unassembled WGS sequence"/>
</dbReference>
<dbReference type="STRING" id="930990.A0A067MU04"/>
<evidence type="ECO:0000256" key="4">
    <source>
        <dbReference type="ARBA" id="ARBA00023002"/>
    </source>
</evidence>
<dbReference type="Pfam" id="PF03443">
    <property type="entry name" value="AA9"/>
    <property type="match status" value="1"/>
</dbReference>
<accession>A0A067MU04</accession>
<name>A0A067MU04_BOTB1</name>
<feature type="chain" id="PRO_5001645932" description="lytic cellulose monooxygenase (C4-dehydrogenating)" evidence="13">
    <location>
        <begin position="21"/>
        <end position="244"/>
    </location>
</feature>
<dbReference type="EC" id="1.14.99.56" evidence="12"/>
<dbReference type="GO" id="GO:0016787">
    <property type="term" value="F:hydrolase activity"/>
    <property type="evidence" value="ECO:0007669"/>
    <property type="project" value="UniProtKB-KW"/>
</dbReference>
<evidence type="ECO:0000256" key="9">
    <source>
        <dbReference type="ARBA" id="ARBA00023326"/>
    </source>
</evidence>
<keyword evidence="7" id="KW-1015">Disulfide bond</keyword>
<keyword evidence="15" id="KW-0378">Hydrolase</keyword>
<comment type="cofactor">
    <cofactor evidence="1">
        <name>Cu(2+)</name>
        <dbReference type="ChEBI" id="CHEBI:29036"/>
    </cofactor>
</comment>
<keyword evidence="9" id="KW-0624">Polysaccharide degradation</keyword>
<dbReference type="InterPro" id="IPR049892">
    <property type="entry name" value="AA9"/>
</dbReference>
<dbReference type="Gene3D" id="2.70.50.70">
    <property type="match status" value="1"/>
</dbReference>
<dbReference type="PANTHER" id="PTHR33353:SF6">
    <property type="entry name" value="ENDOGLUCANASE IV"/>
    <property type="match status" value="1"/>
</dbReference>
<comment type="catalytic activity">
    <reaction evidence="11">
        <text>[(1-&gt;4)-beta-D-glucosyl]n+m + reduced acceptor + O2 = 4-dehydro-beta-D-glucosyl-[(1-&gt;4)-beta-D-glucosyl]n-1 + [(1-&gt;4)-beta-D-glucosyl]m + acceptor + H2O.</text>
        <dbReference type="EC" id="1.14.99.56"/>
    </reaction>
</comment>
<dbReference type="InterPro" id="IPR005103">
    <property type="entry name" value="AA9_LPMO"/>
</dbReference>
<evidence type="ECO:0000256" key="1">
    <source>
        <dbReference type="ARBA" id="ARBA00001973"/>
    </source>
</evidence>
<protein>
    <recommendedName>
        <fullName evidence="12">lytic cellulose monooxygenase (C4-dehydrogenating)</fullName>
        <ecNumber evidence="12">1.14.99.56</ecNumber>
    </recommendedName>
</protein>
<dbReference type="GO" id="GO:0046872">
    <property type="term" value="F:metal ion binding"/>
    <property type="evidence" value="ECO:0007669"/>
    <property type="project" value="UniProtKB-KW"/>
</dbReference>
<evidence type="ECO:0000256" key="2">
    <source>
        <dbReference type="ARBA" id="ARBA00022723"/>
    </source>
</evidence>
<dbReference type="EMBL" id="KL198022">
    <property type="protein sequence ID" value="KDQ18190.1"/>
    <property type="molecule type" value="Genomic_DNA"/>
</dbReference>
<dbReference type="AlphaFoldDB" id="A0A067MU04"/>
<keyword evidence="16" id="KW-1185">Reference proteome</keyword>
<dbReference type="OrthoDB" id="4849160at2759"/>
<keyword evidence="3" id="KW-0136">Cellulose degradation</keyword>
<dbReference type="CDD" id="cd21175">
    <property type="entry name" value="LPMO_AA9"/>
    <property type="match status" value="1"/>
</dbReference>
<gene>
    <name evidence="15" type="ORF">BOTBODRAFT_104663</name>
</gene>
<keyword evidence="13" id="KW-0732">Signal</keyword>
<comment type="similarity">
    <text evidence="10">Belongs to the polysaccharide monooxygenase AA9 family.</text>
</comment>
<evidence type="ECO:0000256" key="6">
    <source>
        <dbReference type="ARBA" id="ARBA00023033"/>
    </source>
</evidence>
<proteinExistence type="inferred from homology"/>
<evidence type="ECO:0000256" key="8">
    <source>
        <dbReference type="ARBA" id="ARBA00023277"/>
    </source>
</evidence>
<sequence>MFYSYSIALAVLSVLPSVLGHGYVSELTLSSTKYTGYLPFNDPYENPVPQRIIRKIPGDGPITDVNSADIQCNAKTGPAPIVAKVAAGSTVSLKWTTWPSDHLYIPLITYMARAPSDITKWSPGSAAVWFKVHHDGYNNGVWAVDKLIKNNGVYTFTIPASLKAGTYEQSYCHEIIALHSASSYPGAQSYPSCIQVEVTGSGTSTGPTSGLVSFPGAYAPSNPGITFNLWGRNYTIPGPAVWSG</sequence>
<evidence type="ECO:0000259" key="14">
    <source>
        <dbReference type="Pfam" id="PF03443"/>
    </source>
</evidence>
<keyword evidence="4" id="KW-0560">Oxidoreductase</keyword>
<organism evidence="15 16">
    <name type="scientific">Botryobasidium botryosum (strain FD-172 SS1)</name>
    <dbReference type="NCBI Taxonomy" id="930990"/>
    <lineage>
        <taxon>Eukaryota</taxon>
        <taxon>Fungi</taxon>
        <taxon>Dikarya</taxon>
        <taxon>Basidiomycota</taxon>
        <taxon>Agaricomycotina</taxon>
        <taxon>Agaricomycetes</taxon>
        <taxon>Cantharellales</taxon>
        <taxon>Botryobasidiaceae</taxon>
        <taxon>Botryobasidium</taxon>
    </lineage>
</organism>
<evidence type="ECO:0000256" key="12">
    <source>
        <dbReference type="ARBA" id="ARBA00047174"/>
    </source>
</evidence>
<dbReference type="InParanoid" id="A0A067MU04"/>
<evidence type="ECO:0000256" key="3">
    <source>
        <dbReference type="ARBA" id="ARBA00023001"/>
    </source>
</evidence>
<feature type="domain" description="Auxiliary Activity family 9 catalytic" evidence="14">
    <location>
        <begin position="21"/>
        <end position="231"/>
    </location>
</feature>
<keyword evidence="8" id="KW-0119">Carbohydrate metabolism</keyword>